<feature type="domain" description="RGS" evidence="3">
    <location>
        <begin position="835"/>
        <end position="966"/>
    </location>
</feature>
<dbReference type="SUPFAM" id="SSF48097">
    <property type="entry name" value="Regulator of G-protein signaling, RGS"/>
    <property type="match status" value="1"/>
</dbReference>
<dbReference type="EMBL" id="BRXZ01001436">
    <property type="protein sequence ID" value="GMH71166.1"/>
    <property type="molecule type" value="Genomic_DNA"/>
</dbReference>
<dbReference type="CDD" id="cd07440">
    <property type="entry name" value="RGS"/>
    <property type="match status" value="1"/>
</dbReference>
<feature type="transmembrane region" description="Helical" evidence="2">
    <location>
        <begin position="489"/>
        <end position="509"/>
    </location>
</feature>
<organism evidence="4 5">
    <name type="scientific">Triparma retinervis</name>
    <dbReference type="NCBI Taxonomy" id="2557542"/>
    <lineage>
        <taxon>Eukaryota</taxon>
        <taxon>Sar</taxon>
        <taxon>Stramenopiles</taxon>
        <taxon>Ochrophyta</taxon>
        <taxon>Bolidophyceae</taxon>
        <taxon>Parmales</taxon>
        <taxon>Triparmaceae</taxon>
        <taxon>Triparma</taxon>
    </lineage>
</organism>
<comment type="caution">
    <text evidence="4">The sequence shown here is derived from an EMBL/GenBank/DDBJ whole genome shotgun (WGS) entry which is preliminary data.</text>
</comment>
<dbReference type="Gene3D" id="1.10.167.10">
    <property type="entry name" value="Regulator of G-protein Signalling 4, domain 2"/>
    <property type="match status" value="1"/>
</dbReference>
<keyword evidence="2" id="KW-0812">Transmembrane</keyword>
<reference evidence="4" key="1">
    <citation type="submission" date="2022-07" db="EMBL/GenBank/DDBJ databases">
        <title>Genome analysis of Parmales, a sister group of diatoms, reveals the evolutionary specialization of diatoms from phago-mixotrophs to photoautotrophs.</title>
        <authorList>
            <person name="Ban H."/>
            <person name="Sato S."/>
            <person name="Yoshikawa S."/>
            <person name="Kazumasa Y."/>
            <person name="Nakamura Y."/>
            <person name="Ichinomiya M."/>
            <person name="Saitoh K."/>
            <person name="Sato N."/>
            <person name="Blanc-Mathieu R."/>
            <person name="Endo H."/>
            <person name="Kuwata A."/>
            <person name="Ogata H."/>
        </authorList>
    </citation>
    <scope>NUCLEOTIDE SEQUENCE</scope>
</reference>
<accession>A0A9W7AEB3</accession>
<protein>
    <recommendedName>
        <fullName evidence="3">RGS domain-containing protein</fullName>
    </recommendedName>
</protein>
<dbReference type="SMART" id="SM00315">
    <property type="entry name" value="RGS"/>
    <property type="match status" value="1"/>
</dbReference>
<evidence type="ECO:0000259" key="3">
    <source>
        <dbReference type="PROSITE" id="PS50132"/>
    </source>
</evidence>
<dbReference type="PANTHER" id="PTHR43336:SF3">
    <property type="entry name" value="GUANYLATE CYCLASE DOMAIN-CONTAINING PROTEIN"/>
    <property type="match status" value="1"/>
</dbReference>
<feature type="compositionally biased region" description="Polar residues" evidence="1">
    <location>
        <begin position="314"/>
        <end position="323"/>
    </location>
</feature>
<evidence type="ECO:0000313" key="5">
    <source>
        <dbReference type="Proteomes" id="UP001165082"/>
    </source>
</evidence>
<evidence type="ECO:0000256" key="2">
    <source>
        <dbReference type="SAM" id="Phobius"/>
    </source>
</evidence>
<feature type="compositionally biased region" description="Basic and acidic residues" evidence="1">
    <location>
        <begin position="165"/>
        <end position="175"/>
    </location>
</feature>
<feature type="compositionally biased region" description="Basic and acidic residues" evidence="1">
    <location>
        <begin position="189"/>
        <end position="201"/>
    </location>
</feature>
<feature type="transmembrane region" description="Helical" evidence="2">
    <location>
        <begin position="701"/>
        <end position="722"/>
    </location>
</feature>
<proteinExistence type="predicted"/>
<name>A0A9W7AEB3_9STRA</name>
<dbReference type="Gene3D" id="1.10.287.70">
    <property type="match status" value="1"/>
</dbReference>
<feature type="transmembrane region" description="Helical" evidence="2">
    <location>
        <begin position="424"/>
        <end position="445"/>
    </location>
</feature>
<dbReference type="OrthoDB" id="199688at2759"/>
<feature type="region of interest" description="Disordered" evidence="1">
    <location>
        <begin position="296"/>
        <end position="388"/>
    </location>
</feature>
<sequence>MNGDDEYIPRASSNRRRSSAISVARVAPATHEEGQPPLNRPTSNRRKSSGFLGSLAGLGGSSKRGSVGSGPRKSLILLNSSSTEDVREKEYYGKVQEVHQSPDDMLMVQNFSVKGRKTSLTYSPDKGDALRASPEIAGRNVVVVDNGGSSSDYARDSSAAVTAENSKDMKDRRETANIPSLRAIRKTRQSKESRKPGDIFGRKLSKTVKLPTSKDISTMRSVGCQHGTPRLGTREVDFDSESSADPNKCSVDVGIEFKRRTRKTKGRATSLKAGSSGISDLPYLDDVADGVLKELEDGSMSPKMGGKSPRRSFSPLSPKQSSPPRKARSVGSSAVEGGGSKEVGQGVGGEGEEEEEGGKDDGGGGGGGGGDDDDDSAEYDTDEEEEDLHMEQAGSMFQGLGEAVVAKDFHAKYHVGWKIQGRDLLNSGAFTTMVAITTIYAIVGMEIAEATIGSRDFVGLHICSFLSLLFFTFEIVLSCLCIEHYNLSFFFWLDVVGTISLLPDVAFLWPDAWALDGLALARAGRVARTGTRAVRIVRFFRIIRMFRLFRVVKLLAKGRQKEDEEEDGGGKKENDEMNAYRSRLAKKHAAVVEMRVVTGVILMLIVMPTLEYAPVFNTYITLEMVQSMLQMNATNTTITDALEIYRKSEDTLVYISAGDYVFSKTPEEAGNVITTGSDIENAAFPDIFAQYELTDEIKETAVLNILLTLFLSFLFALGSFVFNNDAHELMFQPIARLTEVTSKVSSQLFNIGADAINGSESSYIESVLTKVARFFDTEMHKVTTLYTPDDAVWTIDVRREKEEIARVVGSTHRITSGDLHNMMQGAKKTMVQRLMFIDFLNDPLAVRYFHTYLSASNDKKDSSKGKVMNEFNEDNLLFWEEIRRYRRAISSATFQARHIFKTYVHPESESALDLSSPIIQALYEEVFVHERPCIETFDRAEQDVIEIMRMRYFPAFLSSENCKGLCIAKKGLPKAIMVENEFDVEEIEERQHLAGEEKQVVMNFTNKKARKKTAVHEAMGGAAIAAAEIAAQEAAKNQGN</sequence>
<keyword evidence="2" id="KW-0472">Membrane</keyword>
<dbReference type="AlphaFoldDB" id="A0A9W7AEB3"/>
<dbReference type="Proteomes" id="UP001165082">
    <property type="component" value="Unassembled WGS sequence"/>
</dbReference>
<dbReference type="SUPFAM" id="SSF81324">
    <property type="entry name" value="Voltage-gated potassium channels"/>
    <property type="match status" value="1"/>
</dbReference>
<dbReference type="InterPro" id="IPR016137">
    <property type="entry name" value="RGS"/>
</dbReference>
<evidence type="ECO:0000256" key="1">
    <source>
        <dbReference type="SAM" id="MobiDB-lite"/>
    </source>
</evidence>
<feature type="compositionally biased region" description="Low complexity" evidence="1">
    <location>
        <begin position="145"/>
        <end position="160"/>
    </location>
</feature>
<dbReference type="InterPro" id="IPR044926">
    <property type="entry name" value="RGS_subdomain_2"/>
</dbReference>
<feature type="compositionally biased region" description="Gly residues" evidence="1">
    <location>
        <begin position="336"/>
        <end position="349"/>
    </location>
</feature>
<feature type="compositionally biased region" description="Low complexity" evidence="1">
    <location>
        <begin position="19"/>
        <end position="29"/>
    </location>
</feature>
<dbReference type="PANTHER" id="PTHR43336">
    <property type="entry name" value="OXYGEN SENSOR HISTIDINE KINASE RESPONSE REGULATOR DEVS/DOSS"/>
    <property type="match status" value="1"/>
</dbReference>
<feature type="compositionally biased region" description="Low complexity" evidence="1">
    <location>
        <begin position="63"/>
        <end position="74"/>
    </location>
</feature>
<evidence type="ECO:0000313" key="4">
    <source>
        <dbReference type="EMBL" id="GMH71166.1"/>
    </source>
</evidence>
<dbReference type="InterPro" id="IPR036305">
    <property type="entry name" value="RGS_sf"/>
</dbReference>
<feature type="transmembrane region" description="Helical" evidence="2">
    <location>
        <begin position="457"/>
        <end position="477"/>
    </location>
</feature>
<keyword evidence="2" id="KW-1133">Transmembrane helix</keyword>
<feature type="compositionally biased region" description="Acidic residues" evidence="1">
    <location>
        <begin position="370"/>
        <end position="388"/>
    </location>
</feature>
<keyword evidence="5" id="KW-1185">Reference proteome</keyword>
<feature type="region of interest" description="Disordered" evidence="1">
    <location>
        <begin position="1"/>
        <end position="82"/>
    </location>
</feature>
<dbReference type="Pfam" id="PF00615">
    <property type="entry name" value="RGS"/>
    <property type="match status" value="1"/>
</dbReference>
<feature type="region of interest" description="Disordered" evidence="1">
    <location>
        <begin position="145"/>
        <end position="204"/>
    </location>
</feature>
<gene>
    <name evidence="4" type="ORF">TrRE_jg9944</name>
</gene>
<feature type="region of interest" description="Disordered" evidence="1">
    <location>
        <begin position="219"/>
        <end position="283"/>
    </location>
</feature>
<feature type="transmembrane region" description="Helical" evidence="2">
    <location>
        <begin position="590"/>
        <end position="610"/>
    </location>
</feature>
<dbReference type="PROSITE" id="PS50132">
    <property type="entry name" value="RGS"/>
    <property type="match status" value="1"/>
</dbReference>